<reference evidence="3" key="1">
    <citation type="submission" date="2016-02" db="EMBL/GenBank/DDBJ databases">
        <authorList>
            <person name="Schultz-Johansen M."/>
            <person name="Glaring M.A."/>
            <person name="Bech P.K."/>
            <person name="Stougaard P."/>
        </authorList>
    </citation>
    <scope>NUCLEOTIDE SEQUENCE [LARGE SCALE GENOMIC DNA]</scope>
    <source>
        <strain evidence="3">S66</strain>
    </source>
</reference>
<feature type="transmembrane region" description="Helical" evidence="1">
    <location>
        <begin position="94"/>
        <end position="114"/>
    </location>
</feature>
<evidence type="ECO:0000313" key="3">
    <source>
        <dbReference type="Proteomes" id="UP000070299"/>
    </source>
</evidence>
<dbReference type="RefSeq" id="WP_068380606.1">
    <property type="nucleotide sequence ID" value="NZ_LSNE01000011.1"/>
</dbReference>
<keyword evidence="1" id="KW-1133">Transmembrane helix</keyword>
<dbReference type="OrthoDB" id="5905880at2"/>
<name>A0A148KM41_9ALTE</name>
<evidence type="ECO:0000313" key="2">
    <source>
        <dbReference type="EMBL" id="KXI27329.1"/>
    </source>
</evidence>
<feature type="transmembrane region" description="Helical" evidence="1">
    <location>
        <begin position="63"/>
        <end position="82"/>
    </location>
</feature>
<dbReference type="STRING" id="1799789.AX660_21640"/>
<keyword evidence="3" id="KW-1185">Reference proteome</keyword>
<evidence type="ECO:0000256" key="1">
    <source>
        <dbReference type="SAM" id="Phobius"/>
    </source>
</evidence>
<accession>A0A148KM41</accession>
<dbReference type="EMBL" id="LSNE01000011">
    <property type="protein sequence ID" value="KXI27329.1"/>
    <property type="molecule type" value="Genomic_DNA"/>
</dbReference>
<keyword evidence="1" id="KW-0472">Membrane</keyword>
<dbReference type="Proteomes" id="UP000070299">
    <property type="component" value="Unassembled WGS sequence"/>
</dbReference>
<organism evidence="2 3">
    <name type="scientific">Paraglaciecola hydrolytica</name>
    <dbReference type="NCBI Taxonomy" id="1799789"/>
    <lineage>
        <taxon>Bacteria</taxon>
        <taxon>Pseudomonadati</taxon>
        <taxon>Pseudomonadota</taxon>
        <taxon>Gammaproteobacteria</taxon>
        <taxon>Alteromonadales</taxon>
        <taxon>Alteromonadaceae</taxon>
        <taxon>Paraglaciecola</taxon>
    </lineage>
</organism>
<gene>
    <name evidence="2" type="ORF">AX660_21640</name>
</gene>
<proteinExistence type="predicted"/>
<comment type="caution">
    <text evidence="2">The sequence shown here is derived from an EMBL/GenBank/DDBJ whole genome shotgun (WGS) entry which is preliminary data.</text>
</comment>
<keyword evidence="1" id="KW-0812">Transmembrane</keyword>
<dbReference type="AlphaFoldDB" id="A0A148KM41"/>
<protein>
    <submittedName>
        <fullName evidence="2">NAD/FAD-utilizing enzyme</fullName>
    </submittedName>
</protein>
<sequence>MQRHYYISDDLSELETIENELQAKGVLSPQIHVLSDNDAEVEKHHLHAIEPVLKKDVVRSTEVGAILGLVGAGLVLVVTYLMQWHQSPIGWLPFIFSALVTLGFCTWQGGLIGIQLPHHQFKRFQELLQKGQHVFFVDIEHKQEAILTSVVNQHPNLKSAGTGKATPSWIVKGQHKFSHVMKVMP</sequence>